<sequence length="132" mass="14282">MSTAPTAYWDDLAEDLKDPEFLRSYITESLRVSTIDQLVHDLDEARTDLGLSKADLARAISADPAVIRRLLTLGHRNPTVGTVAEVAAALGLKVALVPMTDEEREHLAEPLRSGTVNDPEALARKFAATCAS</sequence>
<dbReference type="InterPro" id="IPR010982">
    <property type="entry name" value="Lambda_DNA-bd_dom_sf"/>
</dbReference>
<dbReference type="Gene3D" id="1.10.260.40">
    <property type="entry name" value="lambda repressor-like DNA-binding domains"/>
    <property type="match status" value="1"/>
</dbReference>
<organism evidence="2 3">
    <name type="scientific">Actinophytocola glycyrrhizae</name>
    <dbReference type="NCBI Taxonomy" id="2044873"/>
    <lineage>
        <taxon>Bacteria</taxon>
        <taxon>Bacillati</taxon>
        <taxon>Actinomycetota</taxon>
        <taxon>Actinomycetes</taxon>
        <taxon>Pseudonocardiales</taxon>
        <taxon>Pseudonocardiaceae</taxon>
    </lineage>
</organism>
<dbReference type="SMART" id="SM00530">
    <property type="entry name" value="HTH_XRE"/>
    <property type="match status" value="1"/>
</dbReference>
<dbReference type="EMBL" id="JBHSIS010000023">
    <property type="protein sequence ID" value="MFC4858672.1"/>
    <property type="molecule type" value="Genomic_DNA"/>
</dbReference>
<proteinExistence type="predicted"/>
<dbReference type="PROSITE" id="PS50943">
    <property type="entry name" value="HTH_CROC1"/>
    <property type="match status" value="1"/>
</dbReference>
<gene>
    <name evidence="2" type="ORF">ACFPCV_34680</name>
</gene>
<keyword evidence="3" id="KW-1185">Reference proteome</keyword>
<dbReference type="CDD" id="cd00093">
    <property type="entry name" value="HTH_XRE"/>
    <property type="match status" value="1"/>
</dbReference>
<evidence type="ECO:0000313" key="2">
    <source>
        <dbReference type="EMBL" id="MFC4858672.1"/>
    </source>
</evidence>
<evidence type="ECO:0000259" key="1">
    <source>
        <dbReference type="PROSITE" id="PS50943"/>
    </source>
</evidence>
<reference evidence="3" key="1">
    <citation type="journal article" date="2019" name="Int. J. Syst. Evol. Microbiol.">
        <title>The Global Catalogue of Microorganisms (GCM) 10K type strain sequencing project: providing services to taxonomists for standard genome sequencing and annotation.</title>
        <authorList>
            <consortium name="The Broad Institute Genomics Platform"/>
            <consortium name="The Broad Institute Genome Sequencing Center for Infectious Disease"/>
            <person name="Wu L."/>
            <person name="Ma J."/>
        </authorList>
    </citation>
    <scope>NUCLEOTIDE SEQUENCE [LARGE SCALE GENOMIC DNA]</scope>
    <source>
        <strain evidence="3">ZS-22-S1</strain>
    </source>
</reference>
<dbReference type="Proteomes" id="UP001595859">
    <property type="component" value="Unassembled WGS sequence"/>
</dbReference>
<dbReference type="InterPro" id="IPR001387">
    <property type="entry name" value="Cro/C1-type_HTH"/>
</dbReference>
<name>A0ABV9SBI7_9PSEU</name>
<accession>A0ABV9SBI7</accession>
<feature type="domain" description="HTH cro/C1-type" evidence="1">
    <location>
        <begin position="42"/>
        <end position="97"/>
    </location>
</feature>
<comment type="caution">
    <text evidence="2">The sequence shown here is derived from an EMBL/GenBank/DDBJ whole genome shotgun (WGS) entry which is preliminary data.</text>
</comment>
<evidence type="ECO:0000313" key="3">
    <source>
        <dbReference type="Proteomes" id="UP001595859"/>
    </source>
</evidence>
<dbReference type="Pfam" id="PF01381">
    <property type="entry name" value="HTH_3"/>
    <property type="match status" value="1"/>
</dbReference>
<dbReference type="SUPFAM" id="SSF47413">
    <property type="entry name" value="lambda repressor-like DNA-binding domains"/>
    <property type="match status" value="1"/>
</dbReference>
<dbReference type="RefSeq" id="WP_378061285.1">
    <property type="nucleotide sequence ID" value="NZ_JBHSIS010000023.1"/>
</dbReference>
<protein>
    <submittedName>
        <fullName evidence="2">Helix-turn-helix domain-containing protein</fullName>
    </submittedName>
</protein>